<organism evidence="1 2">
    <name type="scientific">Trema orientale</name>
    <name type="common">Charcoal tree</name>
    <name type="synonym">Celtis orientalis</name>
    <dbReference type="NCBI Taxonomy" id="63057"/>
    <lineage>
        <taxon>Eukaryota</taxon>
        <taxon>Viridiplantae</taxon>
        <taxon>Streptophyta</taxon>
        <taxon>Embryophyta</taxon>
        <taxon>Tracheophyta</taxon>
        <taxon>Spermatophyta</taxon>
        <taxon>Magnoliopsida</taxon>
        <taxon>eudicotyledons</taxon>
        <taxon>Gunneridae</taxon>
        <taxon>Pentapetalae</taxon>
        <taxon>rosids</taxon>
        <taxon>fabids</taxon>
        <taxon>Rosales</taxon>
        <taxon>Cannabaceae</taxon>
        <taxon>Trema</taxon>
    </lineage>
</organism>
<dbReference type="EMBL" id="JXTC01000075">
    <property type="protein sequence ID" value="PON91289.1"/>
    <property type="molecule type" value="Genomic_DNA"/>
</dbReference>
<dbReference type="AlphaFoldDB" id="A0A2P5F0I8"/>
<keyword evidence="2" id="KW-1185">Reference proteome</keyword>
<protein>
    <submittedName>
        <fullName evidence="1">Uncharacterized protein</fullName>
    </submittedName>
</protein>
<accession>A0A2P5F0I8</accession>
<proteinExistence type="predicted"/>
<reference evidence="2" key="1">
    <citation type="submission" date="2016-06" db="EMBL/GenBank/DDBJ databases">
        <title>Parallel loss of symbiosis genes in relatives of nitrogen-fixing non-legume Parasponia.</title>
        <authorList>
            <person name="Van Velzen R."/>
            <person name="Holmer R."/>
            <person name="Bu F."/>
            <person name="Rutten L."/>
            <person name="Van Zeijl A."/>
            <person name="Liu W."/>
            <person name="Santuari L."/>
            <person name="Cao Q."/>
            <person name="Sharma T."/>
            <person name="Shen D."/>
            <person name="Roswanjaya Y."/>
            <person name="Wardhani T."/>
            <person name="Kalhor M.S."/>
            <person name="Jansen J."/>
            <person name="Van den Hoogen J."/>
            <person name="Gungor B."/>
            <person name="Hartog M."/>
            <person name="Hontelez J."/>
            <person name="Verver J."/>
            <person name="Yang W.-C."/>
            <person name="Schijlen E."/>
            <person name="Repin R."/>
            <person name="Schilthuizen M."/>
            <person name="Schranz E."/>
            <person name="Heidstra R."/>
            <person name="Miyata K."/>
            <person name="Fedorova E."/>
            <person name="Kohlen W."/>
            <person name="Bisseling T."/>
            <person name="Smit S."/>
            <person name="Geurts R."/>
        </authorList>
    </citation>
    <scope>NUCLEOTIDE SEQUENCE [LARGE SCALE GENOMIC DNA]</scope>
    <source>
        <strain evidence="2">cv. RG33-2</strain>
    </source>
</reference>
<gene>
    <name evidence="1" type="ORF">TorRG33x02_128520</name>
</gene>
<dbReference type="OrthoDB" id="10352159at2759"/>
<dbReference type="Proteomes" id="UP000237000">
    <property type="component" value="Unassembled WGS sequence"/>
</dbReference>
<sequence>MILLIPRAFSLMNSYFCIRAFIRKNAIQNAAIRTETPSSARDENLEAYFYSTPAGNSLALERPLPNLIITRLWLPYVTNNS</sequence>
<evidence type="ECO:0000313" key="2">
    <source>
        <dbReference type="Proteomes" id="UP000237000"/>
    </source>
</evidence>
<dbReference type="InParanoid" id="A0A2P5F0I8"/>
<evidence type="ECO:0000313" key="1">
    <source>
        <dbReference type="EMBL" id="PON91289.1"/>
    </source>
</evidence>
<comment type="caution">
    <text evidence="1">The sequence shown here is derived from an EMBL/GenBank/DDBJ whole genome shotgun (WGS) entry which is preliminary data.</text>
</comment>
<name>A0A2P5F0I8_TREOI</name>